<keyword evidence="1" id="KW-0472">Membrane</keyword>
<dbReference type="EMBL" id="HBIC01029902">
    <property type="protein sequence ID" value="CAE0286262.1"/>
    <property type="molecule type" value="Transcribed_RNA"/>
</dbReference>
<evidence type="ECO:0000256" key="2">
    <source>
        <dbReference type="SAM" id="SignalP"/>
    </source>
</evidence>
<dbReference type="AlphaFoldDB" id="A0A7S3H649"/>
<proteinExistence type="predicted"/>
<organism evidence="3">
    <name type="scientific">Spumella elongata</name>
    <dbReference type="NCBI Taxonomy" id="89044"/>
    <lineage>
        <taxon>Eukaryota</taxon>
        <taxon>Sar</taxon>
        <taxon>Stramenopiles</taxon>
        <taxon>Ochrophyta</taxon>
        <taxon>Chrysophyceae</taxon>
        <taxon>Chromulinales</taxon>
        <taxon>Chromulinaceae</taxon>
        <taxon>Spumella</taxon>
    </lineage>
</organism>
<feature type="signal peptide" evidence="2">
    <location>
        <begin position="1"/>
        <end position="19"/>
    </location>
</feature>
<name>A0A7S3H649_9STRA</name>
<evidence type="ECO:0000256" key="1">
    <source>
        <dbReference type="SAM" id="Phobius"/>
    </source>
</evidence>
<evidence type="ECO:0000313" key="3">
    <source>
        <dbReference type="EMBL" id="CAE0286262.1"/>
    </source>
</evidence>
<keyword evidence="1" id="KW-1133">Transmembrane helix</keyword>
<reference evidence="3" key="1">
    <citation type="submission" date="2021-01" db="EMBL/GenBank/DDBJ databases">
        <authorList>
            <person name="Corre E."/>
            <person name="Pelletier E."/>
            <person name="Niang G."/>
            <person name="Scheremetjew M."/>
            <person name="Finn R."/>
            <person name="Kale V."/>
            <person name="Holt S."/>
            <person name="Cochrane G."/>
            <person name="Meng A."/>
            <person name="Brown T."/>
            <person name="Cohen L."/>
        </authorList>
    </citation>
    <scope>NUCLEOTIDE SEQUENCE</scope>
    <source>
        <strain evidence="3">CCAP 955/1</strain>
    </source>
</reference>
<gene>
    <name evidence="3" type="ORF">SELO1098_LOCUS15103</name>
</gene>
<feature type="transmembrane region" description="Helical" evidence="1">
    <location>
        <begin position="229"/>
        <end position="248"/>
    </location>
</feature>
<protein>
    <submittedName>
        <fullName evidence="3">Uncharacterized protein</fullName>
    </submittedName>
</protein>
<accession>A0A7S3H649</accession>
<sequence>MPIYFAVTLLLCALAQMSAKKSFRSIPMVREVMNSNLLMVKHSPNKPKSVKFSVYQIILGITADTFDKSYDLNSETMKQAIASCMVGVLPGDIDSLEVDECDGPCTTAAFTASVDDEADKRLYDQMKQAGMFPQEDKLLLRYTVYVRSDFSKQELLDQLTIATSGSTFEDNLQIFSSENAAVDLYRVEVGMGMESSEAEERQLLEVDDATGPVVNEVLVNLTGGCSSRIAAAFLTGVMCALLLFYAVFSYTAPKDQLAVMDVAISTVTIV</sequence>
<keyword evidence="1" id="KW-0812">Transmembrane</keyword>
<feature type="chain" id="PRO_5030565885" evidence="2">
    <location>
        <begin position="20"/>
        <end position="270"/>
    </location>
</feature>
<keyword evidence="2" id="KW-0732">Signal</keyword>